<dbReference type="Gene3D" id="3.30.420.40">
    <property type="match status" value="2"/>
</dbReference>
<dbReference type="Proteomes" id="UP001231109">
    <property type="component" value="Unassembled WGS sequence"/>
</dbReference>
<reference evidence="4 5" key="1">
    <citation type="submission" date="2022-11" db="EMBL/GenBank/DDBJ databases">
        <title>Viruses from the air-sea interface of a natural surface slick.</title>
        <authorList>
            <person name="Rahlff J."/>
            <person name="Holmfeldt K."/>
        </authorList>
    </citation>
    <scope>NUCLEOTIDE SEQUENCE [LARGE SCALE GENOMIC DNA]</scope>
    <source>
        <strain evidence="4 5">SMS4</strain>
    </source>
</reference>
<gene>
    <name evidence="4" type="ORF">ORJ04_07440</name>
</gene>
<dbReference type="InterPro" id="IPR003696">
    <property type="entry name" value="Carbtransf_dom"/>
</dbReference>
<comment type="caution">
    <text evidence="4">The sequence shown here is derived from an EMBL/GenBank/DDBJ whole genome shotgun (WGS) entry which is preliminary data.</text>
</comment>
<dbReference type="PANTHER" id="PTHR34847">
    <property type="entry name" value="NODULATION PROTEIN U"/>
    <property type="match status" value="1"/>
</dbReference>
<dbReference type="CDD" id="cd24098">
    <property type="entry name" value="ASKHA_NBD_TobZ_N"/>
    <property type="match status" value="1"/>
</dbReference>
<dbReference type="InterPro" id="IPR038152">
    <property type="entry name" value="Carbam_trans_C_sf"/>
</dbReference>
<dbReference type="Pfam" id="PF16861">
    <property type="entry name" value="Carbam_trans_C"/>
    <property type="match status" value="1"/>
</dbReference>
<evidence type="ECO:0000259" key="3">
    <source>
        <dbReference type="Pfam" id="PF16861"/>
    </source>
</evidence>
<feature type="domain" description="Carbamoyltransferase" evidence="2">
    <location>
        <begin position="4"/>
        <end position="351"/>
    </location>
</feature>
<dbReference type="EMBL" id="JAPJDZ010000013">
    <property type="protein sequence ID" value="MDP5135779.1"/>
    <property type="molecule type" value="Genomic_DNA"/>
</dbReference>
<feature type="domain" description="Carbamoyltransferase C-terminal" evidence="3">
    <location>
        <begin position="409"/>
        <end position="595"/>
    </location>
</feature>
<dbReference type="SUPFAM" id="SSF53067">
    <property type="entry name" value="Actin-like ATPase domain"/>
    <property type="match status" value="1"/>
</dbReference>
<evidence type="ECO:0000313" key="5">
    <source>
        <dbReference type="Proteomes" id="UP001231109"/>
    </source>
</evidence>
<dbReference type="Gene3D" id="3.90.870.20">
    <property type="entry name" value="Carbamoyltransferase, C-terminal domain"/>
    <property type="match status" value="1"/>
</dbReference>
<dbReference type="InterPro" id="IPR031730">
    <property type="entry name" value="Carbam_trans_C"/>
</dbReference>
<dbReference type="InterPro" id="IPR051338">
    <property type="entry name" value="NodU/CmcH_Carbamoyltrnsfr"/>
</dbReference>
<proteinExistence type="inferred from homology"/>
<evidence type="ECO:0000256" key="1">
    <source>
        <dbReference type="ARBA" id="ARBA00006129"/>
    </source>
</evidence>
<comment type="similarity">
    <text evidence="1">Belongs to the NodU/CmcH family.</text>
</comment>
<evidence type="ECO:0000259" key="2">
    <source>
        <dbReference type="Pfam" id="PF02543"/>
    </source>
</evidence>
<dbReference type="InterPro" id="IPR043129">
    <property type="entry name" value="ATPase_NBD"/>
</dbReference>
<dbReference type="PANTHER" id="PTHR34847:SF1">
    <property type="entry name" value="NODULATION PROTEIN U"/>
    <property type="match status" value="1"/>
</dbReference>
<accession>A0ABT9HXC3</accession>
<name>A0ABT9HXC3_9GAMM</name>
<dbReference type="Pfam" id="PF02543">
    <property type="entry name" value="Carbam_trans_N"/>
    <property type="match status" value="1"/>
</dbReference>
<keyword evidence="5" id="KW-1185">Reference proteome</keyword>
<organism evidence="4 5">
    <name type="scientific">Rheinheimera baltica</name>
    <dbReference type="NCBI Taxonomy" id="67576"/>
    <lineage>
        <taxon>Bacteria</taxon>
        <taxon>Pseudomonadati</taxon>
        <taxon>Pseudomonadota</taxon>
        <taxon>Gammaproteobacteria</taxon>
        <taxon>Chromatiales</taxon>
        <taxon>Chromatiaceae</taxon>
        <taxon>Rheinheimera</taxon>
    </lineage>
</organism>
<evidence type="ECO:0000313" key="4">
    <source>
        <dbReference type="EMBL" id="MDP5135779.1"/>
    </source>
</evidence>
<protein>
    <submittedName>
        <fullName evidence="4">Carbamoyltransferase</fullName>
    </submittedName>
</protein>
<sequence>MKYILGISSYYHDSAATLLADGVIVAAAQQERFSRQKHDAGFPADAIRYCLAEAGIRLADVSAVVYYDKPLLKFERLLETFMAHAPRGFAAFVRAMPVWLKEKLFLKSVLRRELRALLDDDESKKVALPQLLFSQHHQAHAASAFFPSPFDKAVVLCLDGVGEWVTSSVWLGEGKALTPLQQIHFPHSLGLLYSAFTQYCGFKVNSGEYKLMGLAPYGEPRYVDVIYRELIDVKADGSFSLNMRYFDYPVGKRMINRHFEALFDGPALPFDTEPAQKHLDLARSVQQVVEEVVLRIVRHATSLTGCRNVCLAGGVALNCVANGRIVDEQACDVLWIQPAAGDAGGALGAAMLAWHQYYQQPRSAAMLPDQMQGAMLGPAFSNKQIEQELQRQQLPYEQLTADTRNDIVAKLLAQGAVVGCFQGRMEFGPRALGNRSILADARSIDMQRVLNVKIKQRESFRPFAPAVMAEHAARYFNLRQQSPYMLLVAAIAEGQRLPVNDTIAGLAKRNQIRSTLPAITHVDYSARVQTVDAKQQPAFYALLQAFYQLTSCPVLINTSFNVRGEPPVCSPADAIAGFLATDMDYLLLEDFLLTKADQPKDAIAQALQRQFSPD</sequence>
<dbReference type="RefSeq" id="WP_305974910.1">
    <property type="nucleotide sequence ID" value="NZ_JAPJDZ010000013.1"/>
</dbReference>